<comment type="caution">
    <text evidence="1">The sequence shown here is derived from an EMBL/GenBank/DDBJ whole genome shotgun (WGS) entry which is preliminary data.</text>
</comment>
<organism evidence="1 2">
    <name type="scientific">Blomia tropicalis</name>
    <name type="common">Mite</name>
    <dbReference type="NCBI Taxonomy" id="40697"/>
    <lineage>
        <taxon>Eukaryota</taxon>
        <taxon>Metazoa</taxon>
        <taxon>Ecdysozoa</taxon>
        <taxon>Arthropoda</taxon>
        <taxon>Chelicerata</taxon>
        <taxon>Arachnida</taxon>
        <taxon>Acari</taxon>
        <taxon>Acariformes</taxon>
        <taxon>Sarcoptiformes</taxon>
        <taxon>Astigmata</taxon>
        <taxon>Glycyphagoidea</taxon>
        <taxon>Echimyopodidae</taxon>
        <taxon>Blomia</taxon>
    </lineage>
</organism>
<sequence>MKPNQFYCSFVTIGKFVNGPKTIESYRTRHSHTNIHTHTRNYTAVSRRILREASPYFDCLFRFNPSTDRTLIELEQPFNDERALLFVLDHSLKLAQVEHYMATCKHDEFVPFEQRQRKQHQHQQQCSLDLLFECIVLCSKYRFVECERHYSQLLVHSLAECGTSYKINDIIEPITIEYENEPSRMNDHSSRHYHSSSNYMSLVQIRHLARAYHLHYLHSALNALIRQRQAIFWQKLRTTYFGG</sequence>
<accession>A0A9Q0MF96</accession>
<name>A0A9Q0MF96_BLOTA</name>
<dbReference type="AlphaFoldDB" id="A0A9Q0MF96"/>
<proteinExistence type="predicted"/>
<reference evidence="1" key="1">
    <citation type="submission" date="2022-12" db="EMBL/GenBank/DDBJ databases">
        <title>Genome assemblies of Blomia tropicalis.</title>
        <authorList>
            <person name="Cui Y."/>
        </authorList>
    </citation>
    <scope>NUCLEOTIDE SEQUENCE</scope>
    <source>
        <tissue evidence="1">Adult mites</tissue>
    </source>
</reference>
<dbReference type="EMBL" id="JAPWDV010000001">
    <property type="protein sequence ID" value="KAJ6224806.1"/>
    <property type="molecule type" value="Genomic_DNA"/>
</dbReference>
<evidence type="ECO:0000313" key="2">
    <source>
        <dbReference type="Proteomes" id="UP001142055"/>
    </source>
</evidence>
<evidence type="ECO:0000313" key="1">
    <source>
        <dbReference type="EMBL" id="KAJ6224806.1"/>
    </source>
</evidence>
<protein>
    <submittedName>
        <fullName evidence="1">Uncharacterized protein</fullName>
    </submittedName>
</protein>
<gene>
    <name evidence="1" type="ORF">RDWZM_003351</name>
</gene>
<dbReference type="Proteomes" id="UP001142055">
    <property type="component" value="Chromosome 1"/>
</dbReference>
<keyword evidence="2" id="KW-1185">Reference proteome</keyword>